<dbReference type="Proteomes" id="UP000605986">
    <property type="component" value="Unassembled WGS sequence"/>
</dbReference>
<feature type="non-terminal residue" evidence="2">
    <location>
        <position position="1"/>
    </location>
</feature>
<comment type="caution">
    <text evidence="2">The sequence shown here is derived from an EMBL/GenBank/DDBJ whole genome shotgun (WGS) entry which is preliminary data.</text>
</comment>
<keyword evidence="3" id="KW-1185">Reference proteome</keyword>
<organism evidence="2 3">
    <name type="scientific">Fusarium austroafricanum</name>
    <dbReference type="NCBI Taxonomy" id="2364996"/>
    <lineage>
        <taxon>Eukaryota</taxon>
        <taxon>Fungi</taxon>
        <taxon>Dikarya</taxon>
        <taxon>Ascomycota</taxon>
        <taxon>Pezizomycotina</taxon>
        <taxon>Sordariomycetes</taxon>
        <taxon>Hypocreomycetidae</taxon>
        <taxon>Hypocreales</taxon>
        <taxon>Nectriaceae</taxon>
        <taxon>Fusarium</taxon>
        <taxon>Fusarium concolor species complex</taxon>
    </lineage>
</organism>
<reference evidence="2" key="1">
    <citation type="submission" date="2020-01" db="EMBL/GenBank/DDBJ databases">
        <title>Identification and distribution of gene clusters putatively required for synthesis of sphingolipid metabolism inhibitors in phylogenetically diverse species of the filamentous fungus Fusarium.</title>
        <authorList>
            <person name="Kim H.-S."/>
            <person name="Busman M."/>
            <person name="Brown D.W."/>
            <person name="Divon H."/>
            <person name="Uhlig S."/>
            <person name="Proctor R.H."/>
        </authorList>
    </citation>
    <scope>NUCLEOTIDE SEQUENCE</scope>
    <source>
        <strain evidence="2">NRRL 53441</strain>
    </source>
</reference>
<dbReference type="PANTHER" id="PTHR10039">
    <property type="entry name" value="AMELOGENIN"/>
    <property type="match status" value="1"/>
</dbReference>
<protein>
    <submittedName>
        <fullName evidence="2">Putative NACHT domain protein</fullName>
    </submittedName>
</protein>
<gene>
    <name evidence="2" type="ORF">F53441_14641</name>
</gene>
<evidence type="ECO:0000259" key="1">
    <source>
        <dbReference type="Pfam" id="PF22939"/>
    </source>
</evidence>
<dbReference type="AlphaFoldDB" id="A0A8H4JA98"/>
<feature type="domain" description="GPI inositol-deacylase winged helix" evidence="1">
    <location>
        <begin position="2"/>
        <end position="75"/>
    </location>
</feature>
<evidence type="ECO:0000313" key="3">
    <source>
        <dbReference type="Proteomes" id="UP000605986"/>
    </source>
</evidence>
<proteinExistence type="predicted"/>
<sequence>SQKILSWIACSPVEITRHEMEQALIIQPGQSNIPQVRSTLNTLPLCGPLVKVEDERLEFVHFTVKEYLLEHQKNSFLDKEKALLEVSTTCLTYLCSDILDPYLSDNEIQQNLLLGSYRLLNFAHSQWAECVRLCTTHFRDEIPSQLVSLLDQIIADRKNLYHDQAADTNLKIWGLDRFKSSLGACSMVSRSLDFKRLMDHSFDWRIDEGTVVALQRYTRCLPKYF</sequence>
<dbReference type="Pfam" id="PF22939">
    <property type="entry name" value="WHD_GPIID"/>
    <property type="match status" value="1"/>
</dbReference>
<dbReference type="InterPro" id="IPR054471">
    <property type="entry name" value="GPIID_WHD"/>
</dbReference>
<dbReference type="OrthoDB" id="21416at2759"/>
<dbReference type="PANTHER" id="PTHR10039:SF14">
    <property type="entry name" value="NACHT DOMAIN-CONTAINING PROTEIN"/>
    <property type="match status" value="1"/>
</dbReference>
<evidence type="ECO:0000313" key="2">
    <source>
        <dbReference type="EMBL" id="KAF4415321.1"/>
    </source>
</evidence>
<name>A0A8H4JA98_9HYPO</name>
<dbReference type="EMBL" id="JAADJG010001537">
    <property type="protein sequence ID" value="KAF4415321.1"/>
    <property type="molecule type" value="Genomic_DNA"/>
</dbReference>
<accession>A0A8H4JA98</accession>